<evidence type="ECO:0000313" key="2">
    <source>
        <dbReference type="Proteomes" id="UP001183648"/>
    </source>
</evidence>
<sequence>MSLHVEASREVPGTPEEVYDAVIPTPLQAIFKRRHGIMPPIARTSEQEGVWGGTVGQTRRIHLADGGSLTETLVESDRPSRSSYTITDIAGPMRLLVSQVEGRWTFVPAGSRTVVTWAWTLHPTNAVTARLLPVVGMFWHGYARKALAEVERLVAA</sequence>
<dbReference type="InterPro" id="IPR019587">
    <property type="entry name" value="Polyketide_cyclase/dehydratase"/>
</dbReference>
<protein>
    <recommendedName>
        <fullName evidence="3">SRPBCC family protein</fullName>
    </recommendedName>
</protein>
<dbReference type="Proteomes" id="UP001183648">
    <property type="component" value="Unassembled WGS sequence"/>
</dbReference>
<dbReference type="Gene3D" id="3.30.530.20">
    <property type="match status" value="1"/>
</dbReference>
<keyword evidence="2" id="KW-1185">Reference proteome</keyword>
<dbReference type="EMBL" id="JAVDYG010000001">
    <property type="protein sequence ID" value="MDR7362786.1"/>
    <property type="molecule type" value="Genomic_DNA"/>
</dbReference>
<proteinExistence type="predicted"/>
<dbReference type="SUPFAM" id="SSF55961">
    <property type="entry name" value="Bet v1-like"/>
    <property type="match status" value="1"/>
</dbReference>
<reference evidence="1 2" key="1">
    <citation type="submission" date="2023-07" db="EMBL/GenBank/DDBJ databases">
        <title>Sequencing the genomes of 1000 actinobacteria strains.</title>
        <authorList>
            <person name="Klenk H.-P."/>
        </authorList>
    </citation>
    <scope>NUCLEOTIDE SEQUENCE [LARGE SCALE GENOMIC DNA]</scope>
    <source>
        <strain evidence="1 2">DSM 19426</strain>
    </source>
</reference>
<accession>A0ABU2BWJ8</accession>
<name>A0ABU2BWJ8_9ACTN</name>
<gene>
    <name evidence="1" type="ORF">J2S63_002339</name>
</gene>
<evidence type="ECO:0000313" key="1">
    <source>
        <dbReference type="EMBL" id="MDR7362786.1"/>
    </source>
</evidence>
<dbReference type="InterPro" id="IPR023393">
    <property type="entry name" value="START-like_dom_sf"/>
</dbReference>
<organism evidence="1 2">
    <name type="scientific">Nocardioides marmoribigeumensis</name>
    <dbReference type="NCBI Taxonomy" id="433649"/>
    <lineage>
        <taxon>Bacteria</taxon>
        <taxon>Bacillati</taxon>
        <taxon>Actinomycetota</taxon>
        <taxon>Actinomycetes</taxon>
        <taxon>Propionibacteriales</taxon>
        <taxon>Nocardioidaceae</taxon>
        <taxon>Nocardioides</taxon>
    </lineage>
</organism>
<dbReference type="Pfam" id="PF10604">
    <property type="entry name" value="Polyketide_cyc2"/>
    <property type="match status" value="1"/>
</dbReference>
<evidence type="ECO:0008006" key="3">
    <source>
        <dbReference type="Google" id="ProtNLM"/>
    </source>
</evidence>
<comment type="caution">
    <text evidence="1">The sequence shown here is derived from an EMBL/GenBank/DDBJ whole genome shotgun (WGS) entry which is preliminary data.</text>
</comment>
<dbReference type="CDD" id="cd07821">
    <property type="entry name" value="PYR_PYL_RCAR_like"/>
    <property type="match status" value="1"/>
</dbReference>
<dbReference type="RefSeq" id="WP_310302211.1">
    <property type="nucleotide sequence ID" value="NZ_BAAAPS010000013.1"/>
</dbReference>